<reference evidence="1" key="1">
    <citation type="submission" date="2022-07" db="EMBL/GenBank/DDBJ databases">
        <title>Phylogenomic reconstructions and comparative analyses of Kickxellomycotina fungi.</title>
        <authorList>
            <person name="Reynolds N.K."/>
            <person name="Stajich J.E."/>
            <person name="Barry K."/>
            <person name="Grigoriev I.V."/>
            <person name="Crous P."/>
            <person name="Smith M.E."/>
        </authorList>
    </citation>
    <scope>NUCLEOTIDE SEQUENCE</scope>
    <source>
        <strain evidence="1">NBRC 105413</strain>
    </source>
</reference>
<protein>
    <submittedName>
        <fullName evidence="1">Uncharacterized protein</fullName>
    </submittedName>
</protein>
<gene>
    <name evidence="1" type="ORF">LPJ64_001922</name>
</gene>
<accession>A0A9W8CK70</accession>
<dbReference type="Proteomes" id="UP001145021">
    <property type="component" value="Unassembled WGS sequence"/>
</dbReference>
<name>A0A9W8CK70_9FUNG</name>
<sequence length="131" mass="14724">MARKNKSANVVVDKIAVDEENEYVSERGIWSPEDTVNFHWVLSKYTHFENNKLNLSHRYLDPRDICIVEKMEAEIKAAQLAGLPSKTDKDIIEALEQANEANSGKNCSKIFAILRELQVAAGGKHSLKPNS</sequence>
<dbReference type="AlphaFoldDB" id="A0A9W8CK70"/>
<evidence type="ECO:0000313" key="1">
    <source>
        <dbReference type="EMBL" id="KAJ1646641.1"/>
    </source>
</evidence>
<keyword evidence="2" id="KW-1185">Reference proteome</keyword>
<comment type="caution">
    <text evidence="1">The sequence shown here is derived from an EMBL/GenBank/DDBJ whole genome shotgun (WGS) entry which is preliminary data.</text>
</comment>
<organism evidence="1 2">
    <name type="scientific">Coemansia asiatica</name>
    <dbReference type="NCBI Taxonomy" id="1052880"/>
    <lineage>
        <taxon>Eukaryota</taxon>
        <taxon>Fungi</taxon>
        <taxon>Fungi incertae sedis</taxon>
        <taxon>Zoopagomycota</taxon>
        <taxon>Kickxellomycotina</taxon>
        <taxon>Kickxellomycetes</taxon>
        <taxon>Kickxellales</taxon>
        <taxon>Kickxellaceae</taxon>
        <taxon>Coemansia</taxon>
    </lineage>
</organism>
<proteinExistence type="predicted"/>
<evidence type="ECO:0000313" key="2">
    <source>
        <dbReference type="Proteomes" id="UP001145021"/>
    </source>
</evidence>
<dbReference type="EMBL" id="JANBOH010000054">
    <property type="protein sequence ID" value="KAJ1646641.1"/>
    <property type="molecule type" value="Genomic_DNA"/>
</dbReference>